<evidence type="ECO:0000313" key="2">
    <source>
        <dbReference type="EMBL" id="KAK3257553.1"/>
    </source>
</evidence>
<dbReference type="AlphaFoldDB" id="A0AAE0KR10"/>
<accession>A0AAE0KR10</accession>
<reference evidence="2 3" key="1">
    <citation type="journal article" date="2015" name="Genome Biol. Evol.">
        <title>Comparative Genomics of a Bacterivorous Green Alga Reveals Evolutionary Causalities and Consequences of Phago-Mixotrophic Mode of Nutrition.</title>
        <authorList>
            <person name="Burns J.A."/>
            <person name="Paasch A."/>
            <person name="Narechania A."/>
            <person name="Kim E."/>
        </authorList>
    </citation>
    <scope>NUCLEOTIDE SEQUENCE [LARGE SCALE GENOMIC DNA]</scope>
    <source>
        <strain evidence="2 3">PLY_AMNH</strain>
    </source>
</reference>
<evidence type="ECO:0000256" key="1">
    <source>
        <dbReference type="SAM" id="MobiDB-lite"/>
    </source>
</evidence>
<feature type="compositionally biased region" description="Polar residues" evidence="1">
    <location>
        <begin position="21"/>
        <end position="49"/>
    </location>
</feature>
<proteinExistence type="predicted"/>
<name>A0AAE0KR10_9CHLO</name>
<protein>
    <submittedName>
        <fullName evidence="2">Uncharacterized protein</fullName>
    </submittedName>
</protein>
<organism evidence="2 3">
    <name type="scientific">Cymbomonas tetramitiformis</name>
    <dbReference type="NCBI Taxonomy" id="36881"/>
    <lineage>
        <taxon>Eukaryota</taxon>
        <taxon>Viridiplantae</taxon>
        <taxon>Chlorophyta</taxon>
        <taxon>Pyramimonadophyceae</taxon>
        <taxon>Pyramimonadales</taxon>
        <taxon>Pyramimonadaceae</taxon>
        <taxon>Cymbomonas</taxon>
    </lineage>
</organism>
<evidence type="ECO:0000313" key="3">
    <source>
        <dbReference type="Proteomes" id="UP001190700"/>
    </source>
</evidence>
<keyword evidence="3" id="KW-1185">Reference proteome</keyword>
<dbReference type="EMBL" id="LGRX02020396">
    <property type="protein sequence ID" value="KAK3257553.1"/>
    <property type="molecule type" value="Genomic_DNA"/>
</dbReference>
<dbReference type="Proteomes" id="UP001190700">
    <property type="component" value="Unassembled WGS sequence"/>
</dbReference>
<feature type="region of interest" description="Disordered" evidence="1">
    <location>
        <begin position="1"/>
        <end position="57"/>
    </location>
</feature>
<gene>
    <name evidence="2" type="ORF">CYMTET_33365</name>
</gene>
<sequence length="395" mass="43462">MFSRINPAAAPRRPARLGVLQNRSNSSHTASTSGRTARQNTPGSTTSFRSAHHMAGDHVRQSFNRTTLGYRTVRKPVQITALDPSVVAEGIATSLSSNIVSRAIEEYFNVMNETSQLNESEVKQIKDKAEEHSVFPKPPTGVLPFEKTVRSELTRLICKSYKRTKGDTQVVFAEPSIGKTTAFHCLTTNYFSRVYPNAENTKSLMITKYSGALDGPYLTHIAKTLGIKQEKDVIACLLAAMKTDAPALPSILVLDELNDPGKDDLNILLVSVLMRAIAVDQLGISLYVVTQKKEVAEKLLALNCWSKIGPLEGLTTPKRSEIKKAADIPEGASWISPVWTAEELSRVVSNNFPTATTSEDGSFPWIEVGMVPRKVLELAENNLEEGEEPDFSNWM</sequence>
<comment type="caution">
    <text evidence="2">The sequence shown here is derived from an EMBL/GenBank/DDBJ whole genome shotgun (WGS) entry which is preliminary data.</text>
</comment>